<sequence>MKIKRVIAALALVFGGFSTTAAHAEAEYTLKLHHMLPPMSGAHRDFIQPWADKVEKDSGGRLHIEIYPAMQLGGTPPQLFDQARTGVVDLIWTVGGYTPGRFPSAGVFELPFMPVSAEITSKALQEYAEQEMQEELKDVHLLAMHTHAPGSLHNREHSITREADLKGIKMRAPNKIMADAMTDLGASPMFMPVTQMTSALSKGVVDSTMLPFEVVSPLKIHELVKYHTQFAGDRGLYTQFFLFVMNNDSYKKLPADLQKVIDQNSGVELAGFIGRAFDKNEQAGLEIAKQRGNTFETLSAEETAKWRADMQPVTDGWIKEMTEAGHDGKALYEKANALINKYSEARVARSE</sequence>
<dbReference type="InterPro" id="IPR018389">
    <property type="entry name" value="DctP_fam"/>
</dbReference>
<name>A0A9X3EH59_9GAMM</name>
<gene>
    <name evidence="3" type="ORF">OUO13_19980</name>
</gene>
<dbReference type="Proteomes" id="UP001150830">
    <property type="component" value="Unassembled WGS sequence"/>
</dbReference>
<dbReference type="EMBL" id="JAPNOA010000059">
    <property type="protein sequence ID" value="MCY0967467.1"/>
    <property type="molecule type" value="Genomic_DNA"/>
</dbReference>
<protein>
    <submittedName>
        <fullName evidence="3">TRAP transporter substrate-binding protein</fullName>
    </submittedName>
</protein>
<dbReference type="Pfam" id="PF03480">
    <property type="entry name" value="DctP"/>
    <property type="match status" value="1"/>
</dbReference>
<evidence type="ECO:0000313" key="4">
    <source>
        <dbReference type="Proteomes" id="UP001150830"/>
    </source>
</evidence>
<proteinExistence type="predicted"/>
<dbReference type="GO" id="GO:0055085">
    <property type="term" value="P:transmembrane transport"/>
    <property type="evidence" value="ECO:0007669"/>
    <property type="project" value="InterPro"/>
</dbReference>
<comment type="caution">
    <text evidence="3">The sequence shown here is derived from an EMBL/GenBank/DDBJ whole genome shotgun (WGS) entry which is preliminary data.</text>
</comment>
<feature type="signal peptide" evidence="2">
    <location>
        <begin position="1"/>
        <end position="24"/>
    </location>
</feature>
<keyword evidence="1 2" id="KW-0732">Signal</keyword>
<dbReference type="PANTHER" id="PTHR33376:SF15">
    <property type="entry name" value="BLL6794 PROTEIN"/>
    <property type="match status" value="1"/>
</dbReference>
<dbReference type="PANTHER" id="PTHR33376">
    <property type="match status" value="1"/>
</dbReference>
<dbReference type="CDD" id="cd13665">
    <property type="entry name" value="PBP2_TRAP_Dctp3_4"/>
    <property type="match status" value="1"/>
</dbReference>
<dbReference type="NCBIfam" id="NF037995">
    <property type="entry name" value="TRAP_S1"/>
    <property type="match status" value="1"/>
</dbReference>
<evidence type="ECO:0000313" key="3">
    <source>
        <dbReference type="EMBL" id="MCY0967467.1"/>
    </source>
</evidence>
<feature type="chain" id="PRO_5040759485" evidence="2">
    <location>
        <begin position="25"/>
        <end position="351"/>
    </location>
</feature>
<dbReference type="AlphaFoldDB" id="A0A9X3EH59"/>
<dbReference type="InterPro" id="IPR038404">
    <property type="entry name" value="TRAP_DctP_sf"/>
</dbReference>
<dbReference type="RefSeq" id="WP_283175664.1">
    <property type="nucleotide sequence ID" value="NZ_JAPNOA010000059.1"/>
</dbReference>
<organism evidence="3 4">
    <name type="scientific">Parathalassolituus penaei</name>
    <dbReference type="NCBI Taxonomy" id="2997323"/>
    <lineage>
        <taxon>Bacteria</taxon>
        <taxon>Pseudomonadati</taxon>
        <taxon>Pseudomonadota</taxon>
        <taxon>Gammaproteobacteria</taxon>
        <taxon>Oceanospirillales</taxon>
        <taxon>Oceanospirillaceae</taxon>
        <taxon>Parathalassolituus</taxon>
    </lineage>
</organism>
<accession>A0A9X3EH59</accession>
<reference evidence="3" key="1">
    <citation type="submission" date="2022-11" db="EMBL/GenBank/DDBJ databases">
        <title>Parathalassolutuus dongxingensis gen. nov., sp. nov., a novel member of family Oceanospirillaceae isolated from a coastal shrimp pond in Guangxi, China.</title>
        <authorList>
            <person name="Chen H."/>
        </authorList>
    </citation>
    <scope>NUCLEOTIDE SEQUENCE</scope>
    <source>
        <strain evidence="3">G-43</strain>
    </source>
</reference>
<dbReference type="Gene3D" id="3.40.190.170">
    <property type="entry name" value="Bacterial extracellular solute-binding protein, family 7"/>
    <property type="match status" value="1"/>
</dbReference>
<evidence type="ECO:0000256" key="2">
    <source>
        <dbReference type="SAM" id="SignalP"/>
    </source>
</evidence>
<evidence type="ECO:0000256" key="1">
    <source>
        <dbReference type="ARBA" id="ARBA00022729"/>
    </source>
</evidence>
<keyword evidence="4" id="KW-1185">Reference proteome</keyword>